<dbReference type="GO" id="GO:0016787">
    <property type="term" value="F:hydrolase activity"/>
    <property type="evidence" value="ECO:0007669"/>
    <property type="project" value="UniProtKB-KW"/>
</dbReference>
<evidence type="ECO:0000313" key="8">
    <source>
        <dbReference type="Proteomes" id="UP000533598"/>
    </source>
</evidence>
<evidence type="ECO:0000259" key="5">
    <source>
        <dbReference type="Pfam" id="PF00561"/>
    </source>
</evidence>
<dbReference type="Pfam" id="PF00561">
    <property type="entry name" value="Abhydrolase_1"/>
    <property type="match status" value="1"/>
</dbReference>
<dbReference type="SUPFAM" id="SSF53474">
    <property type="entry name" value="alpha/beta-Hydrolases"/>
    <property type="match status" value="1"/>
</dbReference>
<evidence type="ECO:0000313" key="7">
    <source>
        <dbReference type="EMBL" id="MBB4679992.1"/>
    </source>
</evidence>
<dbReference type="InterPro" id="IPR000073">
    <property type="entry name" value="AB_hydrolase_1"/>
</dbReference>
<dbReference type="InterPro" id="IPR013595">
    <property type="entry name" value="Pept_S33_TAP-like_C"/>
</dbReference>
<keyword evidence="3" id="KW-0378">Hydrolase</keyword>
<dbReference type="PANTHER" id="PTHR43248">
    <property type="entry name" value="2-SUCCINYL-6-HYDROXY-2,4-CYCLOHEXADIENE-1-CARBOXYLATE SYNTHASE"/>
    <property type="match status" value="1"/>
</dbReference>
<gene>
    <name evidence="7" type="ORF">HNR67_006110</name>
</gene>
<organism evidence="7 8">
    <name type="scientific">Crossiella cryophila</name>
    <dbReference type="NCBI Taxonomy" id="43355"/>
    <lineage>
        <taxon>Bacteria</taxon>
        <taxon>Bacillati</taxon>
        <taxon>Actinomycetota</taxon>
        <taxon>Actinomycetes</taxon>
        <taxon>Pseudonocardiales</taxon>
        <taxon>Pseudonocardiaceae</taxon>
        <taxon>Crossiella</taxon>
    </lineage>
</organism>
<evidence type="ECO:0000259" key="6">
    <source>
        <dbReference type="Pfam" id="PF08386"/>
    </source>
</evidence>
<dbReference type="InterPro" id="IPR051601">
    <property type="entry name" value="Serine_prot/Carboxylest_S33"/>
</dbReference>
<dbReference type="Gene3D" id="3.40.50.1820">
    <property type="entry name" value="alpha/beta hydrolase"/>
    <property type="match status" value="2"/>
</dbReference>
<dbReference type="RefSeq" id="WP_185005674.1">
    <property type="nucleotide sequence ID" value="NZ_BAAAUI010000019.1"/>
</dbReference>
<evidence type="ECO:0000256" key="4">
    <source>
        <dbReference type="SAM" id="SignalP"/>
    </source>
</evidence>
<dbReference type="Pfam" id="PF08386">
    <property type="entry name" value="Abhydrolase_4"/>
    <property type="match status" value="1"/>
</dbReference>
<dbReference type="InterPro" id="IPR006311">
    <property type="entry name" value="TAT_signal"/>
</dbReference>
<evidence type="ECO:0000256" key="1">
    <source>
        <dbReference type="ARBA" id="ARBA00010088"/>
    </source>
</evidence>
<reference evidence="7 8" key="1">
    <citation type="submission" date="2020-08" db="EMBL/GenBank/DDBJ databases">
        <title>Sequencing the genomes of 1000 actinobacteria strains.</title>
        <authorList>
            <person name="Klenk H.-P."/>
        </authorList>
    </citation>
    <scope>NUCLEOTIDE SEQUENCE [LARGE SCALE GENOMIC DNA]</scope>
    <source>
        <strain evidence="7 8">DSM 44230</strain>
    </source>
</reference>
<feature type="signal peptide" evidence="4">
    <location>
        <begin position="1"/>
        <end position="31"/>
    </location>
</feature>
<comment type="caution">
    <text evidence="7">The sequence shown here is derived from an EMBL/GenBank/DDBJ whole genome shotgun (WGS) entry which is preliminary data.</text>
</comment>
<dbReference type="PANTHER" id="PTHR43248:SF29">
    <property type="entry name" value="TRIPEPTIDYL AMINOPEPTIDASE"/>
    <property type="match status" value="1"/>
</dbReference>
<feature type="domain" description="AB hydrolase-1" evidence="5">
    <location>
        <begin position="80"/>
        <end position="267"/>
    </location>
</feature>
<dbReference type="AlphaFoldDB" id="A0A7W7CEZ2"/>
<name>A0A7W7CEZ2_9PSEU</name>
<protein>
    <submittedName>
        <fullName evidence="7">Pimeloyl-ACP methyl ester carboxylesterase</fullName>
    </submittedName>
</protein>
<evidence type="ECO:0000256" key="3">
    <source>
        <dbReference type="ARBA" id="ARBA00022801"/>
    </source>
</evidence>
<keyword evidence="2 4" id="KW-0732">Signal</keyword>
<dbReference type="InterPro" id="IPR029058">
    <property type="entry name" value="AB_hydrolase_fold"/>
</dbReference>
<accession>A0A7W7CEZ2</accession>
<proteinExistence type="inferred from homology"/>
<feature type="chain" id="PRO_5031261359" evidence="4">
    <location>
        <begin position="32"/>
        <end position="479"/>
    </location>
</feature>
<feature type="domain" description="Peptidase S33 tripeptidyl aminopeptidase-like C-terminal" evidence="6">
    <location>
        <begin position="379"/>
        <end position="471"/>
    </location>
</feature>
<keyword evidence="8" id="KW-1185">Reference proteome</keyword>
<dbReference type="PROSITE" id="PS51318">
    <property type="entry name" value="TAT"/>
    <property type="match status" value="1"/>
</dbReference>
<dbReference type="Proteomes" id="UP000533598">
    <property type="component" value="Unassembled WGS sequence"/>
</dbReference>
<evidence type="ECO:0000256" key="2">
    <source>
        <dbReference type="ARBA" id="ARBA00022729"/>
    </source>
</evidence>
<comment type="similarity">
    <text evidence="1">Belongs to the peptidase S33 family.</text>
</comment>
<sequence length="479" mass="52230">MRSPRSRRRFRSTALVFTLAAALTPAVPAGATNVLGWQPCERDRTADCATLTLPVTRGGETFPLAVARRRATDPARRIGVLLVNPGGPGASGVSLALGSNRLFGPDVLARFDIIGFDPRGVAGSKPIQCSDEILAQEPRNAPRDQAEFEQLAAYNQRLRADCRRHSGPIADHADTLSVVRDMDALRAALGERRLNYFGASYGTLIGAQYAQHHPDRVRAMVLDGNMDHSLTLPRFLTTAAANGEDSLTEFARWCERDTRCALHGRPVLPRWSELITTADAGRLVESDGVTGVTPDYLINQAYAAFIRVEWTRFAGWLATLRPGTPADPVAAAESRQSLRAHPRPSVFCQDWLPRVANFAEWQRLVTAQRQAAPHLRYSPEAQEAALSCIGWPAKANNPPAPLQLAPGDPILLVNPEHDPATGYSWAVGLHRQAPHRTVLFTYEGQGHTAYPRTDCVRAGVERYLLDQVTPTASCPAAPS</sequence>
<dbReference type="EMBL" id="JACHMH010000001">
    <property type="protein sequence ID" value="MBB4679992.1"/>
    <property type="molecule type" value="Genomic_DNA"/>
</dbReference>